<dbReference type="Proteomes" id="UP000236319">
    <property type="component" value="Unassembled WGS sequence"/>
</dbReference>
<dbReference type="PROSITE" id="PS00211">
    <property type="entry name" value="ABC_TRANSPORTER_1"/>
    <property type="match status" value="1"/>
</dbReference>
<dbReference type="PANTHER" id="PTHR19211:SF95">
    <property type="entry name" value="ABC TRANSPORTER F FAMILY MEMBER 2"/>
    <property type="match status" value="1"/>
</dbReference>
<evidence type="ECO:0000313" key="7">
    <source>
        <dbReference type="Proteomes" id="UP000236319"/>
    </source>
</evidence>
<dbReference type="InterPro" id="IPR017871">
    <property type="entry name" value="ABC_transporter-like_CS"/>
</dbReference>
<protein>
    <submittedName>
        <fullName evidence="6">ABC transporter ATP-binding protein</fullName>
    </submittedName>
</protein>
<dbReference type="GO" id="GO:0016887">
    <property type="term" value="F:ATP hydrolysis activity"/>
    <property type="evidence" value="ECO:0007669"/>
    <property type="project" value="InterPro"/>
</dbReference>
<dbReference type="InterPro" id="IPR003439">
    <property type="entry name" value="ABC_transporter-like_ATP-bd"/>
</dbReference>
<evidence type="ECO:0000256" key="2">
    <source>
        <dbReference type="ARBA" id="ARBA00022741"/>
    </source>
</evidence>
<evidence type="ECO:0000259" key="5">
    <source>
        <dbReference type="PROSITE" id="PS50893"/>
    </source>
</evidence>
<evidence type="ECO:0000256" key="3">
    <source>
        <dbReference type="ARBA" id="ARBA00022840"/>
    </source>
</evidence>
<comment type="caution">
    <text evidence="6">The sequence shown here is derived from an EMBL/GenBank/DDBJ whole genome shotgun (WGS) entry which is preliminary data.</text>
</comment>
<dbReference type="AlphaFoldDB" id="A0A2H6KC78"/>
<keyword evidence="1" id="KW-0677">Repeat</keyword>
<dbReference type="GeneID" id="39874365"/>
<dbReference type="Gene3D" id="3.40.50.300">
    <property type="entry name" value="P-loop containing nucleotide triphosphate hydrolases"/>
    <property type="match status" value="2"/>
</dbReference>
<feature type="domain" description="ABC transporter" evidence="5">
    <location>
        <begin position="318"/>
        <end position="557"/>
    </location>
</feature>
<keyword evidence="3 6" id="KW-0067">ATP-binding</keyword>
<dbReference type="InterPro" id="IPR027417">
    <property type="entry name" value="P-loop_NTPase"/>
</dbReference>
<dbReference type="EMBL" id="BDSA01000002">
    <property type="protein sequence ID" value="GBE60595.1"/>
    <property type="molecule type" value="Genomic_DNA"/>
</dbReference>
<dbReference type="PANTHER" id="PTHR19211">
    <property type="entry name" value="ATP-BINDING TRANSPORT PROTEIN-RELATED"/>
    <property type="match status" value="1"/>
</dbReference>
<dbReference type="InterPro" id="IPR050611">
    <property type="entry name" value="ABCF"/>
</dbReference>
<evidence type="ECO:0000256" key="1">
    <source>
        <dbReference type="ARBA" id="ARBA00022737"/>
    </source>
</evidence>
<feature type="compositionally biased region" description="Basic residues" evidence="4">
    <location>
        <begin position="610"/>
        <end position="623"/>
    </location>
</feature>
<accession>A0A2H6KC78</accession>
<dbReference type="VEuPathDB" id="PiroplasmaDB:BOVATA_020880"/>
<dbReference type="Pfam" id="PF00005">
    <property type="entry name" value="ABC_tran"/>
    <property type="match status" value="2"/>
</dbReference>
<keyword evidence="2" id="KW-0547">Nucleotide-binding</keyword>
<feature type="region of interest" description="Disordered" evidence="4">
    <location>
        <begin position="590"/>
        <end position="623"/>
    </location>
</feature>
<dbReference type="SMART" id="SM00382">
    <property type="entry name" value="AAA"/>
    <property type="match status" value="1"/>
</dbReference>
<dbReference type="SUPFAM" id="SSF52540">
    <property type="entry name" value="P-loop containing nucleoside triphosphate hydrolases"/>
    <property type="match status" value="2"/>
</dbReference>
<gene>
    <name evidence="6" type="ORF">BOVATA_020880</name>
</gene>
<dbReference type="RefSeq" id="XP_028866838.1">
    <property type="nucleotide sequence ID" value="XM_029011005.1"/>
</dbReference>
<proteinExistence type="predicted"/>
<dbReference type="OrthoDB" id="2110130at2759"/>
<feature type="domain" description="ABC transporter" evidence="5">
    <location>
        <begin position="7"/>
        <end position="235"/>
    </location>
</feature>
<reference evidence="6 7" key="1">
    <citation type="journal article" date="2017" name="BMC Genomics">
        <title>Whole-genome assembly of Babesia ovata and comparative genomics between closely related pathogens.</title>
        <authorList>
            <person name="Yamagishi J."/>
            <person name="Asada M."/>
            <person name="Hakimi H."/>
            <person name="Tanaka T.Q."/>
            <person name="Sugimoto C."/>
            <person name="Kawazu S."/>
        </authorList>
    </citation>
    <scope>NUCLEOTIDE SEQUENCE [LARGE SCALE GENOMIC DNA]</scope>
    <source>
        <strain evidence="6 7">Miyake</strain>
    </source>
</reference>
<sequence>MQQNCVTQLDDSMFVKEAIANTNIIHNTRIAILRDIEKNLTSLNDIAGCTDLSGSVALRGSSPGVDKLNAEWAKRVLTVYNNDSETVHKKNRDVSIMTSHLIDMFGMREVLSLRVGELSGGFKMRLELLKRLIHGPQLLFLDEPTNNLDAASVTFLSKILRHLTETTGLSVLIVSHSASFLSTLCTSILQAPGDGTLKVYEGDFDKFLDRGSKNLQSRMSRLSNLQSGWKKLKHEYNEKVDCHKGSKSQKKVWLSQKRRLLEDTEELLRKVKGAEKSTYSDAYERALLLHDSHFDVAHLSRLTLVKRGTFVYPDKPAFSLKDVTLRSGGEALLCNVSLQIHNCDRVVVLGNNGSGKSTLLTLLNAAANAANMGIPDVNVLLNRRSHFNVADGRCEAKENTNVNYFSQNCSDVLTAVSTVATLAMNYAALDMSATQQLTEYLSNFYLKDLMDVRVRDLSFGERARLVLALQFLRDSNFLLLDEPSNHLDLYMQRNLASILNHVYTKGGVVLVTHDLQLLKRLERITAIFYIHQSNKTYTFNGDFKDAYIRFRLEVPDASHTEVGDFLESCTDSCKHEVTPRMFDSEHIAENNEIGQHPHKRPKSGVDLSQKRSKTKLKNAKRYT</sequence>
<keyword evidence="7" id="KW-1185">Reference proteome</keyword>
<dbReference type="PROSITE" id="PS50893">
    <property type="entry name" value="ABC_TRANSPORTER_2"/>
    <property type="match status" value="2"/>
</dbReference>
<evidence type="ECO:0000256" key="4">
    <source>
        <dbReference type="SAM" id="MobiDB-lite"/>
    </source>
</evidence>
<dbReference type="GO" id="GO:0005524">
    <property type="term" value="F:ATP binding"/>
    <property type="evidence" value="ECO:0007669"/>
    <property type="project" value="UniProtKB-KW"/>
</dbReference>
<name>A0A2H6KC78_9APIC</name>
<evidence type="ECO:0000313" key="6">
    <source>
        <dbReference type="EMBL" id="GBE60595.1"/>
    </source>
</evidence>
<dbReference type="InterPro" id="IPR003593">
    <property type="entry name" value="AAA+_ATPase"/>
</dbReference>
<organism evidence="6 7">
    <name type="scientific">Babesia ovata</name>
    <dbReference type="NCBI Taxonomy" id="189622"/>
    <lineage>
        <taxon>Eukaryota</taxon>
        <taxon>Sar</taxon>
        <taxon>Alveolata</taxon>
        <taxon>Apicomplexa</taxon>
        <taxon>Aconoidasida</taxon>
        <taxon>Piroplasmida</taxon>
        <taxon>Babesiidae</taxon>
        <taxon>Babesia</taxon>
    </lineage>
</organism>